<evidence type="ECO:0000256" key="1">
    <source>
        <dbReference type="SAM" id="MobiDB-lite"/>
    </source>
</evidence>
<feature type="region of interest" description="Disordered" evidence="1">
    <location>
        <begin position="68"/>
        <end position="96"/>
    </location>
</feature>
<accession>A0A0J8E2Y8</accession>
<sequence length="96" mass="10730">MRMRLLFVSVLVAALFLLAGFATLPAASFANDNGEPKGWWLSKDKAGEWKFVTVTNFDGQNSAITTSVRSRRLADDRRRRPSSSSPIPADENNHRH</sequence>
<organism evidence="3 4">
    <name type="scientific">Beta vulgaris subsp. vulgaris</name>
    <name type="common">Beet</name>
    <dbReference type="NCBI Taxonomy" id="3555"/>
    <lineage>
        <taxon>Eukaryota</taxon>
        <taxon>Viridiplantae</taxon>
        <taxon>Streptophyta</taxon>
        <taxon>Embryophyta</taxon>
        <taxon>Tracheophyta</taxon>
        <taxon>Spermatophyta</taxon>
        <taxon>Magnoliopsida</taxon>
        <taxon>eudicotyledons</taxon>
        <taxon>Gunneridae</taxon>
        <taxon>Pentapetalae</taxon>
        <taxon>Caryophyllales</taxon>
        <taxon>Chenopodiaceae</taxon>
        <taxon>Betoideae</taxon>
        <taxon>Beta</taxon>
    </lineage>
</organism>
<gene>
    <name evidence="3" type="ORF">BVRB_5g126920</name>
</gene>
<dbReference type="AlphaFoldDB" id="A0A0J8E2Y8"/>
<evidence type="ECO:0000313" key="4">
    <source>
        <dbReference type="Proteomes" id="UP000035740"/>
    </source>
</evidence>
<feature type="chain" id="PRO_5005296569" evidence="2">
    <location>
        <begin position="31"/>
        <end position="96"/>
    </location>
</feature>
<dbReference type="Proteomes" id="UP000035740">
    <property type="component" value="Unassembled WGS sequence"/>
</dbReference>
<feature type="signal peptide" evidence="2">
    <location>
        <begin position="1"/>
        <end position="30"/>
    </location>
</feature>
<keyword evidence="4" id="KW-1185">Reference proteome</keyword>
<name>A0A0J8E2Y8_BETVV</name>
<dbReference type="EMBL" id="KQ090316">
    <property type="protein sequence ID" value="KMS97460.1"/>
    <property type="molecule type" value="Genomic_DNA"/>
</dbReference>
<proteinExistence type="predicted"/>
<keyword evidence="2" id="KW-0732">Signal</keyword>
<evidence type="ECO:0000256" key="2">
    <source>
        <dbReference type="SAM" id="SignalP"/>
    </source>
</evidence>
<dbReference type="Gramene" id="KMS97460">
    <property type="protein sequence ID" value="KMS97460"/>
    <property type="gene ID" value="BVRB_5g126920"/>
</dbReference>
<reference evidence="3 4" key="1">
    <citation type="journal article" date="2014" name="Nature">
        <title>The genome of the recently domesticated crop plant sugar beet (Beta vulgaris).</title>
        <authorList>
            <person name="Dohm J.C."/>
            <person name="Minoche A.E."/>
            <person name="Holtgrawe D."/>
            <person name="Capella-Gutierrez S."/>
            <person name="Zakrzewski F."/>
            <person name="Tafer H."/>
            <person name="Rupp O."/>
            <person name="Sorensen T.R."/>
            <person name="Stracke R."/>
            <person name="Reinhardt R."/>
            <person name="Goesmann A."/>
            <person name="Kraft T."/>
            <person name="Schulz B."/>
            <person name="Stadler P.F."/>
            <person name="Schmidt T."/>
            <person name="Gabaldon T."/>
            <person name="Lehrach H."/>
            <person name="Weisshaar B."/>
            <person name="Himmelbauer H."/>
        </authorList>
    </citation>
    <scope>NUCLEOTIDE SEQUENCE [LARGE SCALE GENOMIC DNA]</scope>
    <source>
        <tissue evidence="3">Taproot</tissue>
    </source>
</reference>
<evidence type="ECO:0000313" key="3">
    <source>
        <dbReference type="EMBL" id="KMS97460.1"/>
    </source>
</evidence>
<protein>
    <submittedName>
        <fullName evidence="3">Uncharacterized protein</fullName>
    </submittedName>
</protein>